<feature type="region of interest" description="Disordered" evidence="1">
    <location>
        <begin position="459"/>
        <end position="680"/>
    </location>
</feature>
<reference evidence="2" key="1">
    <citation type="submission" date="2021-01" db="EMBL/GenBank/DDBJ databases">
        <authorList>
            <person name="Corre E."/>
            <person name="Pelletier E."/>
            <person name="Niang G."/>
            <person name="Scheremetjew M."/>
            <person name="Finn R."/>
            <person name="Kale V."/>
            <person name="Holt S."/>
            <person name="Cochrane G."/>
            <person name="Meng A."/>
            <person name="Brown T."/>
            <person name="Cohen L."/>
        </authorList>
    </citation>
    <scope>NUCLEOTIDE SEQUENCE</scope>
    <source>
        <strain evidence="2">CCMP3105</strain>
    </source>
</reference>
<accession>A0A7S4QAT5</accession>
<name>A0A7S4QAT5_9DINO</name>
<feature type="region of interest" description="Disordered" evidence="1">
    <location>
        <begin position="381"/>
        <end position="408"/>
    </location>
</feature>
<dbReference type="EMBL" id="HBNR01023194">
    <property type="protein sequence ID" value="CAE4575888.1"/>
    <property type="molecule type" value="Transcribed_RNA"/>
</dbReference>
<feature type="region of interest" description="Disordered" evidence="1">
    <location>
        <begin position="421"/>
        <end position="444"/>
    </location>
</feature>
<feature type="compositionally biased region" description="Low complexity" evidence="1">
    <location>
        <begin position="558"/>
        <end position="572"/>
    </location>
</feature>
<proteinExistence type="predicted"/>
<feature type="compositionally biased region" description="Basic and acidic residues" evidence="1">
    <location>
        <begin position="499"/>
        <end position="512"/>
    </location>
</feature>
<feature type="compositionally biased region" description="Low complexity" evidence="1">
    <location>
        <begin position="471"/>
        <end position="484"/>
    </location>
</feature>
<evidence type="ECO:0008006" key="3">
    <source>
        <dbReference type="Google" id="ProtNLM"/>
    </source>
</evidence>
<gene>
    <name evidence="2" type="ORF">AMON00008_LOCUS15508</name>
</gene>
<organism evidence="2">
    <name type="scientific">Alexandrium monilatum</name>
    <dbReference type="NCBI Taxonomy" id="311494"/>
    <lineage>
        <taxon>Eukaryota</taxon>
        <taxon>Sar</taxon>
        <taxon>Alveolata</taxon>
        <taxon>Dinophyceae</taxon>
        <taxon>Gonyaulacales</taxon>
        <taxon>Pyrocystaceae</taxon>
        <taxon>Alexandrium</taxon>
    </lineage>
</organism>
<dbReference type="AlphaFoldDB" id="A0A7S4QAT5"/>
<evidence type="ECO:0000313" key="2">
    <source>
        <dbReference type="EMBL" id="CAE4575888.1"/>
    </source>
</evidence>
<protein>
    <recommendedName>
        <fullName evidence="3">PDZ domain-containing protein</fullName>
    </recommendedName>
</protein>
<sequence>MTVPRREVLEDQNSQPHGALKARCMEPGVPPAGAAEQLPQPPGKGARLGDYLSRSPGRNRTADAADPPTPTGWSAPRNSAAGAYLTRSPSTTRQADATERPMQSVPKAAEQTSEAAGPQLGRSPTTGLGKKGLGALSQRKNDQEKRPAPIRCKISVQYAEGEQPMSDLLRLAGGQGMDVIVESVASGSKAEKAGVKAGFALTAMNGRNEFMQLPGWQVRLLLEAPITLGFDPEPAQPQVPKCTEIRLTRAQDMLGIPPRVAVCGPRENGVLAEEVVFKQSQAPLWLSAWSEEGFGESQDVAARSPGPRLYELRRPEAHVLVGHAIKGARDAARQRSPPVATEWLDTMVRRDLQRSPSPTALCSMDCVGECLESEIAFETDNPADGKLSQQKWASPAPPSESKLHCQRVGPSLQGAALKTLPGELGDADAKARTKPQLASNRNGRSPLRWLAPVLERVWGESPSPRGGAVATSPSRGGPTSGGRPAMARVGSPQPGCPKGDQERPLGDVDRPGPRGGTRHSRTRGSSPMPLCAKGDDHHSIADPDQSAVWDGDAYAVKPAAAAGPGQPPVGHGSTPSVLAAAGAGPPPGGSDNQSAAAGPVQPPAWCSSTAASLVSPAGELPGGGDACPSAANPGPPPAWCSTGALVAVAAAGRPPEEGDGHGAPPATGTPSLPLDTEAEPELAYLLSARSDTI</sequence>
<evidence type="ECO:0000256" key="1">
    <source>
        <dbReference type="SAM" id="MobiDB-lite"/>
    </source>
</evidence>
<feature type="region of interest" description="Disordered" evidence="1">
    <location>
        <begin position="1"/>
        <end position="149"/>
    </location>
</feature>